<dbReference type="Proteomes" id="UP001066276">
    <property type="component" value="Chromosome 2_1"/>
</dbReference>
<evidence type="ECO:0000313" key="2">
    <source>
        <dbReference type="Proteomes" id="UP001066276"/>
    </source>
</evidence>
<evidence type="ECO:0000313" key="1">
    <source>
        <dbReference type="EMBL" id="KAJ1202827.1"/>
    </source>
</evidence>
<dbReference type="AlphaFoldDB" id="A0AAV7VQ55"/>
<comment type="caution">
    <text evidence="1">The sequence shown here is derived from an EMBL/GenBank/DDBJ whole genome shotgun (WGS) entry which is preliminary data.</text>
</comment>
<proteinExistence type="predicted"/>
<protein>
    <submittedName>
        <fullName evidence="1">Uncharacterized protein</fullName>
    </submittedName>
</protein>
<reference evidence="1" key="1">
    <citation type="journal article" date="2022" name="bioRxiv">
        <title>Sequencing and chromosome-scale assembly of the giantPleurodeles waltlgenome.</title>
        <authorList>
            <person name="Brown T."/>
            <person name="Elewa A."/>
            <person name="Iarovenko S."/>
            <person name="Subramanian E."/>
            <person name="Araus A.J."/>
            <person name="Petzold A."/>
            <person name="Susuki M."/>
            <person name="Suzuki K.-i.T."/>
            <person name="Hayashi T."/>
            <person name="Toyoda A."/>
            <person name="Oliveira C."/>
            <person name="Osipova E."/>
            <person name="Leigh N.D."/>
            <person name="Simon A."/>
            <person name="Yun M.H."/>
        </authorList>
    </citation>
    <scope>NUCLEOTIDE SEQUENCE</scope>
    <source>
        <strain evidence="1">20211129_DDA</strain>
        <tissue evidence="1">Liver</tissue>
    </source>
</reference>
<name>A0AAV7VQ55_PLEWA</name>
<dbReference type="EMBL" id="JANPWB010000003">
    <property type="protein sequence ID" value="KAJ1202827.1"/>
    <property type="molecule type" value="Genomic_DNA"/>
</dbReference>
<keyword evidence="2" id="KW-1185">Reference proteome</keyword>
<gene>
    <name evidence="1" type="ORF">NDU88_006622</name>
</gene>
<sequence>MKHYTELSLREEVNMEQFLGSVATDRITQEDQDFLGLISPLMIFQQLSKNRHRNMQVYLQPEIVLFVTSMATEPDKKVSKT</sequence>
<accession>A0AAV7VQ55</accession>
<organism evidence="1 2">
    <name type="scientific">Pleurodeles waltl</name>
    <name type="common">Iberian ribbed newt</name>
    <dbReference type="NCBI Taxonomy" id="8319"/>
    <lineage>
        <taxon>Eukaryota</taxon>
        <taxon>Metazoa</taxon>
        <taxon>Chordata</taxon>
        <taxon>Craniata</taxon>
        <taxon>Vertebrata</taxon>
        <taxon>Euteleostomi</taxon>
        <taxon>Amphibia</taxon>
        <taxon>Batrachia</taxon>
        <taxon>Caudata</taxon>
        <taxon>Salamandroidea</taxon>
        <taxon>Salamandridae</taxon>
        <taxon>Pleurodelinae</taxon>
        <taxon>Pleurodeles</taxon>
    </lineage>
</organism>